<dbReference type="AlphaFoldDB" id="A0A2S7K1E1"/>
<dbReference type="InterPro" id="IPR039426">
    <property type="entry name" value="TonB-dep_rcpt-like"/>
</dbReference>
<dbReference type="GO" id="GO:0038023">
    <property type="term" value="F:signaling receptor activity"/>
    <property type="evidence" value="ECO:0007669"/>
    <property type="project" value="InterPro"/>
</dbReference>
<feature type="domain" description="TonB-dependent receptor-like beta-barrel" evidence="17">
    <location>
        <begin position="293"/>
        <end position="735"/>
    </location>
</feature>
<evidence type="ECO:0000259" key="17">
    <source>
        <dbReference type="Pfam" id="PF00593"/>
    </source>
</evidence>
<dbReference type="GO" id="GO:0015891">
    <property type="term" value="P:siderophore transport"/>
    <property type="evidence" value="ECO:0007669"/>
    <property type="project" value="InterPro"/>
</dbReference>
<dbReference type="PROSITE" id="PS52016">
    <property type="entry name" value="TONB_DEPENDENT_REC_3"/>
    <property type="match status" value="1"/>
</dbReference>
<feature type="short sequence motif" description="TonB C-terminal box" evidence="15">
    <location>
        <begin position="743"/>
        <end position="760"/>
    </location>
</feature>
<evidence type="ECO:0000256" key="4">
    <source>
        <dbReference type="ARBA" id="ARBA00022452"/>
    </source>
</evidence>
<keyword evidence="4 14" id="KW-1134">Transmembrane beta strand</keyword>
<keyword evidence="6 14" id="KW-0812">Transmembrane</keyword>
<keyword evidence="7" id="KW-0732">Signal</keyword>
<evidence type="ECO:0000256" key="1">
    <source>
        <dbReference type="ARBA" id="ARBA00004571"/>
    </source>
</evidence>
<keyword evidence="3 14" id="KW-0813">Transport</keyword>
<comment type="caution">
    <text evidence="19">The sequence shown here is derived from an EMBL/GenBank/DDBJ whole genome shotgun (WGS) entry which is preliminary data.</text>
</comment>
<dbReference type="InterPro" id="IPR010105">
    <property type="entry name" value="TonB_sidphr_rcpt"/>
</dbReference>
<evidence type="ECO:0000256" key="9">
    <source>
        <dbReference type="ARBA" id="ARBA00023065"/>
    </source>
</evidence>
<dbReference type="SUPFAM" id="SSF56935">
    <property type="entry name" value="Porins"/>
    <property type="match status" value="1"/>
</dbReference>
<protein>
    <recommendedName>
        <fullName evidence="21">TonB-dependent siderophore receptor</fullName>
    </recommendedName>
</protein>
<dbReference type="OrthoDB" id="9760333at2"/>
<evidence type="ECO:0000256" key="6">
    <source>
        <dbReference type="ARBA" id="ARBA00022692"/>
    </source>
</evidence>
<dbReference type="Gene3D" id="2.40.170.20">
    <property type="entry name" value="TonB-dependent receptor, beta-barrel domain"/>
    <property type="match status" value="1"/>
</dbReference>
<keyword evidence="8" id="KW-0408">Iron</keyword>
<keyword evidence="10 16" id="KW-0798">TonB box</keyword>
<dbReference type="InterPro" id="IPR010917">
    <property type="entry name" value="TonB_rcpt_CS"/>
</dbReference>
<evidence type="ECO:0000313" key="20">
    <source>
        <dbReference type="Proteomes" id="UP000239504"/>
    </source>
</evidence>
<dbReference type="Proteomes" id="UP000239504">
    <property type="component" value="Unassembled WGS sequence"/>
</dbReference>
<feature type="domain" description="TonB-dependent receptor plug" evidence="18">
    <location>
        <begin position="117"/>
        <end position="215"/>
    </location>
</feature>
<dbReference type="InterPro" id="IPR037066">
    <property type="entry name" value="Plug_dom_sf"/>
</dbReference>
<dbReference type="Gene3D" id="2.170.130.10">
    <property type="entry name" value="TonB-dependent receptor, plug domain"/>
    <property type="match status" value="1"/>
</dbReference>
<evidence type="ECO:0000256" key="11">
    <source>
        <dbReference type="ARBA" id="ARBA00023136"/>
    </source>
</evidence>
<keyword evidence="11 14" id="KW-0472">Membrane</keyword>
<evidence type="ECO:0000313" key="19">
    <source>
        <dbReference type="EMBL" id="PQA86309.1"/>
    </source>
</evidence>
<dbReference type="InterPro" id="IPR036942">
    <property type="entry name" value="Beta-barrel_TonB_sf"/>
</dbReference>
<sequence>MGGRRGIPEGDQVSNYDRRIRLAELSDGHGETRTLLARRRKSLRWCCTIAHCGLVLCCGFSSIAPALANSEESQSTERDEGASPETIIVIGKRESKSTDGYKPETVATTGPWGGRSIQDVPYSITVLPSEFIENTVARNLDSLFTASPLVQAGQSQDVNNIAQATLRGFNVARAYVNGVQNNNLGMGVFVEEIGQLELLNGLSGFLYGASPVGGVINYQLKRPTEYDLRNITLGNYGGEQFYAHADFGGALGAEGRFGYRLNLLYQDGDTPIDHQSLQRGMVSIAADWRPTDDMALEFFLSTKDYELNGRQFQFFLNGNVPPAIDGSKLYAPKDTYLDVESRDAGATFAYAPSDDWAIRAAYAFKKDTRSLVYPLGSLLPGDTEFQFTLYGGRNGAKTNGGYFYVDRAFSTGPVKHRLTIGTNGHFFVNSLAIQSNGFPSFFSDPYVYALSDRSVVDLPVPDWDIDDSYTIVNARSRNLNGIIGDDIAFGEKWSMLLGLNLSNIRSESFDFATGAALPGTLYDETALTPTASLLFKPHDNFTAYASYMESIEQGAIVGPTYANANQILEPLTSQQFEIGAKANLKGVLLTGALFQIEKASERSDDGTMMGLYVQDGLQVHRGLELSASGKPFRELSVIAGLTLLDAEIRESADPALNGRRPNWVAQEIFKVYAEYFPDILPGVTFTGGLYYTGEQYQDPLNTRTIPDYMLVDVGARYKTELFGQTVVMRVNVTNVGDKRYWAATSPGAPRTAAFSITGEF</sequence>
<evidence type="ECO:0000256" key="13">
    <source>
        <dbReference type="ARBA" id="ARBA00023237"/>
    </source>
</evidence>
<dbReference type="GO" id="GO:0009279">
    <property type="term" value="C:cell outer membrane"/>
    <property type="evidence" value="ECO:0007669"/>
    <property type="project" value="UniProtKB-SubCell"/>
</dbReference>
<dbReference type="GO" id="GO:0015344">
    <property type="term" value="F:siderophore uptake transmembrane transporter activity"/>
    <property type="evidence" value="ECO:0007669"/>
    <property type="project" value="TreeGrafter"/>
</dbReference>
<keyword evidence="20" id="KW-1185">Reference proteome</keyword>
<organism evidence="19 20">
    <name type="scientific">Hyphococcus luteus</name>
    <dbReference type="NCBI Taxonomy" id="2058213"/>
    <lineage>
        <taxon>Bacteria</taxon>
        <taxon>Pseudomonadati</taxon>
        <taxon>Pseudomonadota</taxon>
        <taxon>Alphaproteobacteria</taxon>
        <taxon>Parvularculales</taxon>
        <taxon>Parvularculaceae</taxon>
        <taxon>Hyphococcus</taxon>
    </lineage>
</organism>
<name>A0A2S7K1E1_9PROT</name>
<dbReference type="PROSITE" id="PS01156">
    <property type="entry name" value="TONB_DEPENDENT_REC_2"/>
    <property type="match status" value="1"/>
</dbReference>
<evidence type="ECO:0000256" key="12">
    <source>
        <dbReference type="ARBA" id="ARBA00023170"/>
    </source>
</evidence>
<dbReference type="PANTHER" id="PTHR32552">
    <property type="entry name" value="FERRICHROME IRON RECEPTOR-RELATED"/>
    <property type="match status" value="1"/>
</dbReference>
<keyword evidence="5" id="KW-0410">Iron transport</keyword>
<evidence type="ECO:0000256" key="8">
    <source>
        <dbReference type="ARBA" id="ARBA00023004"/>
    </source>
</evidence>
<gene>
    <name evidence="19" type="ORF">CW354_18365</name>
</gene>
<dbReference type="InterPro" id="IPR000531">
    <property type="entry name" value="Beta-barrel_TonB"/>
</dbReference>
<evidence type="ECO:0000256" key="15">
    <source>
        <dbReference type="PROSITE-ProRule" id="PRU10144"/>
    </source>
</evidence>
<dbReference type="EMBL" id="PJCH01000015">
    <property type="protein sequence ID" value="PQA86309.1"/>
    <property type="molecule type" value="Genomic_DNA"/>
</dbReference>
<comment type="similarity">
    <text evidence="2 14 16">Belongs to the TonB-dependent receptor family.</text>
</comment>
<evidence type="ECO:0000256" key="10">
    <source>
        <dbReference type="ARBA" id="ARBA00023077"/>
    </source>
</evidence>
<evidence type="ECO:0008006" key="21">
    <source>
        <dbReference type="Google" id="ProtNLM"/>
    </source>
</evidence>
<dbReference type="PANTHER" id="PTHR32552:SF82">
    <property type="entry name" value="FCUA PROTEIN"/>
    <property type="match status" value="1"/>
</dbReference>
<keyword evidence="13 14" id="KW-0998">Cell outer membrane</keyword>
<proteinExistence type="inferred from homology"/>
<evidence type="ECO:0000256" key="2">
    <source>
        <dbReference type="ARBA" id="ARBA00009810"/>
    </source>
</evidence>
<comment type="subcellular location">
    <subcellularLocation>
        <location evidence="1 14">Cell outer membrane</location>
        <topology evidence="1 14">Multi-pass membrane protein</topology>
    </subcellularLocation>
</comment>
<evidence type="ECO:0000256" key="3">
    <source>
        <dbReference type="ARBA" id="ARBA00022448"/>
    </source>
</evidence>
<accession>A0A2S7K1E1</accession>
<dbReference type="CDD" id="cd01347">
    <property type="entry name" value="ligand_gated_channel"/>
    <property type="match status" value="1"/>
</dbReference>
<dbReference type="InterPro" id="IPR012910">
    <property type="entry name" value="Plug_dom"/>
</dbReference>
<dbReference type="Pfam" id="PF07715">
    <property type="entry name" value="Plug"/>
    <property type="match status" value="1"/>
</dbReference>
<keyword evidence="12" id="KW-0675">Receptor</keyword>
<reference evidence="19 20" key="1">
    <citation type="submission" date="2017-12" db="EMBL/GenBank/DDBJ databases">
        <authorList>
            <person name="Hurst M.R.H."/>
        </authorList>
    </citation>
    <scope>NUCLEOTIDE SEQUENCE [LARGE SCALE GENOMIC DNA]</scope>
    <source>
        <strain evidence="19 20">SY-3-19</strain>
    </source>
</reference>
<evidence type="ECO:0000256" key="14">
    <source>
        <dbReference type="PROSITE-ProRule" id="PRU01360"/>
    </source>
</evidence>
<dbReference type="NCBIfam" id="TIGR01783">
    <property type="entry name" value="TonB-siderophor"/>
    <property type="match status" value="1"/>
</dbReference>
<evidence type="ECO:0000256" key="5">
    <source>
        <dbReference type="ARBA" id="ARBA00022496"/>
    </source>
</evidence>
<evidence type="ECO:0000256" key="7">
    <source>
        <dbReference type="ARBA" id="ARBA00022729"/>
    </source>
</evidence>
<evidence type="ECO:0000256" key="16">
    <source>
        <dbReference type="RuleBase" id="RU003357"/>
    </source>
</evidence>
<keyword evidence="9" id="KW-0406">Ion transport</keyword>
<evidence type="ECO:0000259" key="18">
    <source>
        <dbReference type="Pfam" id="PF07715"/>
    </source>
</evidence>
<dbReference type="Pfam" id="PF00593">
    <property type="entry name" value="TonB_dep_Rec_b-barrel"/>
    <property type="match status" value="1"/>
</dbReference>